<proteinExistence type="predicted"/>
<keyword evidence="2" id="KW-1185">Reference proteome</keyword>
<dbReference type="Proteomes" id="UP000319576">
    <property type="component" value="Chromosome"/>
</dbReference>
<accession>A0A517XLH0</accession>
<dbReference type="AlphaFoldDB" id="A0A517XLH0"/>
<dbReference type="KEGG" id="uli:ETAA1_02400"/>
<protein>
    <submittedName>
        <fullName evidence="1">Uncharacterized protein</fullName>
    </submittedName>
</protein>
<name>A0A517XLH0_9BACT</name>
<sequence>MPKKPRSERVFDTEYEVECAADTSPVPTLEEVREIMSKIPGSLSADIIAEREERG</sequence>
<reference evidence="1 2" key="1">
    <citation type="submission" date="2019-02" db="EMBL/GenBank/DDBJ databases">
        <title>Deep-cultivation of Planctomycetes and their phenomic and genomic characterization uncovers novel biology.</title>
        <authorList>
            <person name="Wiegand S."/>
            <person name="Jogler M."/>
            <person name="Boedeker C."/>
            <person name="Pinto D."/>
            <person name="Vollmers J."/>
            <person name="Rivas-Marin E."/>
            <person name="Kohn T."/>
            <person name="Peeters S.H."/>
            <person name="Heuer A."/>
            <person name="Rast P."/>
            <person name="Oberbeckmann S."/>
            <person name="Bunk B."/>
            <person name="Jeske O."/>
            <person name="Meyerdierks A."/>
            <person name="Storesund J.E."/>
            <person name="Kallscheuer N."/>
            <person name="Luecker S."/>
            <person name="Lage O.M."/>
            <person name="Pohl T."/>
            <person name="Merkel B.J."/>
            <person name="Hornburger P."/>
            <person name="Mueller R.-W."/>
            <person name="Bruemmer F."/>
            <person name="Labrenz M."/>
            <person name="Spormann A.M."/>
            <person name="Op den Camp H."/>
            <person name="Overmann J."/>
            <person name="Amann R."/>
            <person name="Jetten M.S.M."/>
            <person name="Mascher T."/>
            <person name="Medema M.H."/>
            <person name="Devos D.P."/>
            <person name="Kaster A.-K."/>
            <person name="Ovreas L."/>
            <person name="Rohde M."/>
            <person name="Galperin M.Y."/>
            <person name="Jogler C."/>
        </authorList>
    </citation>
    <scope>NUCLEOTIDE SEQUENCE [LARGE SCALE GENOMIC DNA]</scope>
    <source>
        <strain evidence="1 2">ETA_A1</strain>
    </source>
</reference>
<evidence type="ECO:0000313" key="1">
    <source>
        <dbReference type="EMBL" id="QDU18355.1"/>
    </source>
</evidence>
<evidence type="ECO:0000313" key="2">
    <source>
        <dbReference type="Proteomes" id="UP000319576"/>
    </source>
</evidence>
<dbReference type="RefSeq" id="WP_202920575.1">
    <property type="nucleotide sequence ID" value="NZ_CP036273.1"/>
</dbReference>
<gene>
    <name evidence="1" type="ORF">ETAA1_02400</name>
</gene>
<organism evidence="1 2">
    <name type="scientific">Urbifossiella limnaea</name>
    <dbReference type="NCBI Taxonomy" id="2528023"/>
    <lineage>
        <taxon>Bacteria</taxon>
        <taxon>Pseudomonadati</taxon>
        <taxon>Planctomycetota</taxon>
        <taxon>Planctomycetia</taxon>
        <taxon>Gemmatales</taxon>
        <taxon>Gemmataceae</taxon>
        <taxon>Urbifossiella</taxon>
    </lineage>
</organism>
<dbReference type="EMBL" id="CP036273">
    <property type="protein sequence ID" value="QDU18355.1"/>
    <property type="molecule type" value="Genomic_DNA"/>
</dbReference>